<dbReference type="InterPro" id="IPR029063">
    <property type="entry name" value="SAM-dependent_MTases_sf"/>
</dbReference>
<dbReference type="PANTHER" id="PTHR43861">
    <property type="entry name" value="TRANS-ACONITATE 2-METHYLTRANSFERASE-RELATED"/>
    <property type="match status" value="1"/>
</dbReference>
<gene>
    <name evidence="2" type="ORF">ABFZ84_07875</name>
</gene>
<evidence type="ECO:0000313" key="3">
    <source>
        <dbReference type="Proteomes" id="UP001560685"/>
    </source>
</evidence>
<dbReference type="InterPro" id="IPR013217">
    <property type="entry name" value="Methyltransf_12"/>
</dbReference>
<keyword evidence="2" id="KW-0808">Transferase</keyword>
<dbReference type="GO" id="GO:0008168">
    <property type="term" value="F:methyltransferase activity"/>
    <property type="evidence" value="ECO:0007669"/>
    <property type="project" value="UniProtKB-KW"/>
</dbReference>
<dbReference type="SUPFAM" id="SSF53335">
    <property type="entry name" value="S-adenosyl-L-methionine-dependent methyltransferases"/>
    <property type="match status" value="1"/>
</dbReference>
<name>A0ABV3Z7R3_9PROT</name>
<dbReference type="EMBL" id="JBEHZE010000001">
    <property type="protein sequence ID" value="MEX6633466.1"/>
    <property type="molecule type" value="Genomic_DNA"/>
</dbReference>
<dbReference type="Pfam" id="PF08242">
    <property type="entry name" value="Methyltransf_12"/>
    <property type="match status" value="1"/>
</dbReference>
<dbReference type="Gene3D" id="3.40.50.150">
    <property type="entry name" value="Vaccinia Virus protein VP39"/>
    <property type="match status" value="1"/>
</dbReference>
<proteinExistence type="predicted"/>
<keyword evidence="2" id="KW-0489">Methyltransferase</keyword>
<dbReference type="EC" id="2.1.1.-" evidence="2"/>
<evidence type="ECO:0000259" key="1">
    <source>
        <dbReference type="Pfam" id="PF08242"/>
    </source>
</evidence>
<feature type="domain" description="Methyltransferase type 12" evidence="1">
    <location>
        <begin position="25"/>
        <end position="115"/>
    </location>
</feature>
<keyword evidence="3" id="KW-1185">Reference proteome</keyword>
<organism evidence="2 3">
    <name type="scientific">Hyphococcus lacteus</name>
    <dbReference type="NCBI Taxonomy" id="3143536"/>
    <lineage>
        <taxon>Bacteria</taxon>
        <taxon>Pseudomonadati</taxon>
        <taxon>Pseudomonadota</taxon>
        <taxon>Alphaproteobacteria</taxon>
        <taxon>Parvularculales</taxon>
        <taxon>Parvularculaceae</taxon>
        <taxon>Hyphococcus</taxon>
    </lineage>
</organism>
<comment type="caution">
    <text evidence="2">The sequence shown here is derived from an EMBL/GenBank/DDBJ whole genome shotgun (WGS) entry which is preliminary data.</text>
</comment>
<dbReference type="Proteomes" id="UP001560685">
    <property type="component" value="Unassembled WGS sequence"/>
</dbReference>
<reference evidence="2 3" key="1">
    <citation type="submission" date="2024-05" db="EMBL/GenBank/DDBJ databases">
        <title>Three bacterial strains, DH-69, EH-24, and ECK-19 isolated from coastal sediments.</title>
        <authorList>
            <person name="Ye Y.-Q."/>
            <person name="Du Z.-J."/>
        </authorList>
    </citation>
    <scope>NUCLEOTIDE SEQUENCE [LARGE SCALE GENOMIC DNA]</scope>
    <source>
        <strain evidence="2 3">ECK-19</strain>
    </source>
</reference>
<dbReference type="CDD" id="cd02440">
    <property type="entry name" value="AdoMet_MTases"/>
    <property type="match status" value="1"/>
</dbReference>
<dbReference type="RefSeq" id="WP_369313428.1">
    <property type="nucleotide sequence ID" value="NZ_JBEHZE010000001.1"/>
</dbReference>
<accession>A0ABV3Z7R3</accession>
<protein>
    <submittedName>
        <fullName evidence="2">Class I SAM-dependent methyltransferase</fullName>
        <ecNumber evidence="2">2.1.1.-</ecNumber>
    </submittedName>
</protein>
<dbReference type="GO" id="GO:0032259">
    <property type="term" value="P:methylation"/>
    <property type="evidence" value="ECO:0007669"/>
    <property type="project" value="UniProtKB-KW"/>
</dbReference>
<sequence>MGLLSKHLSEARLSRIKPFIRGELLDIGCQRGQLGHLVADKITSYTGVDISADAIADARIQKPHAQFVALNIDQDPLPFENQFDTIVMSALIEHIFNLRLLGDGLSRALKPGGRIVLTTPTPFGNDVVHRIGAMLGLFSKAAADDHIVIFNRKRCEIFASEFGLKLSHYQSFQMGCNQLAVLEK</sequence>
<evidence type="ECO:0000313" key="2">
    <source>
        <dbReference type="EMBL" id="MEX6633466.1"/>
    </source>
</evidence>